<sequence length="767" mass="87019">MLKGKKIRKVIISISFLLVLIFTNGIQNISNAEENLFNKDISISPVPKSIEEIGKGFPINPKVGLVKEVDTDPMALREVKETLKEAGVRKIVESNIHNSLPTTAVTIWVGEFSDENDFNLVKEKTGIDEINGKHKEGYTLYSGRKNDKKHIVLMGNDSRGTFYSAQSLGQLILKKDGTDWMPEVIIKDWPTFPIRGAIEGFYGEPWSHEDRLSQIEFYGEHKMNSYIYAPKDDPYHRAKWREPYPEEKLNEIEELVQTSEENHVEFTFAISPGVTVAYSNDEDFEKLVNKAEQMWDIGVRSFAIFLDDIDPNLRHSEDKEMFGDDENPSAAAQAYLLNRFNEEFIKQHEGAERLITVPTEYSQAGTTPYRERFAELVDSDVIVQWTGIGVVAPTITTEDADLTYEIFDHDLLIWDNYPVNDMDRNSLFLGPLVGRDNNLSPENGVIGSTANPMNEAEASKIPLFTVADYLWNPKVYNPTDSIERSIQEFGGDAAQALKTFVDSSYSSLISGKEPFSEELAPNITEFWKAYENEDELRKPANELLDKFTKLEEAPSELRNKLDNENFLDEVDPYLDKMELYGKAGKAAVHMLLAEKENDPAAVAEHKEQLESLLVELQSIPQTLGLGTVQPFFERVLYGENLAEGKTAIASSSEVDWLTPELATDGDSSTRWASLYNDDEWIYVDLGDVYTINQVVLQWEAAYGKEYKIQVSKDGEEWTDVYTENTGDGGTDRINFNPTQAQFVKMQGLKRATGWGYSLYEFKVYEEQ</sequence>
<dbReference type="PANTHER" id="PTHR13170">
    <property type="entry name" value="O-GLCNACASE"/>
    <property type="match status" value="1"/>
</dbReference>
<dbReference type="SUPFAM" id="SSF51445">
    <property type="entry name" value="(Trans)glycosidases"/>
    <property type="match status" value="1"/>
</dbReference>
<dbReference type="InterPro" id="IPR051822">
    <property type="entry name" value="Glycosyl_Hydrolase_84"/>
</dbReference>
<evidence type="ECO:0000313" key="7">
    <source>
        <dbReference type="Proteomes" id="UP000480185"/>
    </source>
</evidence>
<comment type="caution">
    <text evidence="6">The sequence shown here is derived from an EMBL/GenBank/DDBJ whole genome shotgun (WGS) entry which is preliminary data.</text>
</comment>
<feature type="active site" description="Proton donor" evidence="3">
    <location>
        <position position="308"/>
    </location>
</feature>
<dbReference type="GO" id="GO:1901135">
    <property type="term" value="P:carbohydrate derivative metabolic process"/>
    <property type="evidence" value="ECO:0007669"/>
    <property type="project" value="UniProtKB-ARBA"/>
</dbReference>
<keyword evidence="2 3" id="KW-0326">Glycosidase</keyword>
<dbReference type="PROSITE" id="PS50022">
    <property type="entry name" value="FA58C_3"/>
    <property type="match status" value="1"/>
</dbReference>
<proteinExistence type="inferred from homology"/>
<reference evidence="6 7" key="1">
    <citation type="submission" date="2019-11" db="EMBL/GenBank/DDBJ databases">
        <authorList>
            <person name="Li J."/>
        </authorList>
    </citation>
    <scope>NUCLEOTIDE SEQUENCE [LARGE SCALE GENOMIC DNA]</scope>
    <source>
        <strain evidence="6 7">J4</strain>
    </source>
</reference>
<dbReference type="EMBL" id="WJNH01000008">
    <property type="protein sequence ID" value="MRG87321.1"/>
    <property type="molecule type" value="Genomic_DNA"/>
</dbReference>
<dbReference type="Proteomes" id="UP000480185">
    <property type="component" value="Unassembled WGS sequence"/>
</dbReference>
<name>A0A6G1X8J0_9BACI</name>
<dbReference type="Gene3D" id="3.20.20.80">
    <property type="entry name" value="Glycosidases"/>
    <property type="match status" value="1"/>
</dbReference>
<dbReference type="Pfam" id="PF21774">
    <property type="entry name" value="NagJ_C"/>
    <property type="match status" value="1"/>
</dbReference>
<comment type="similarity">
    <text evidence="3">Belongs to the glycosyl hydrolase 84 family.</text>
</comment>
<dbReference type="Pfam" id="PF07555">
    <property type="entry name" value="NAGidase"/>
    <property type="match status" value="1"/>
</dbReference>
<dbReference type="InterPro" id="IPR049019">
    <property type="entry name" value="NagJ-like_helical"/>
</dbReference>
<dbReference type="InterPro" id="IPR000421">
    <property type="entry name" value="FA58C"/>
</dbReference>
<evidence type="ECO:0000256" key="2">
    <source>
        <dbReference type="ARBA" id="ARBA00023295"/>
    </source>
</evidence>
<gene>
    <name evidence="6" type="ORF">GH754_13555</name>
</gene>
<dbReference type="InterPro" id="IPR011496">
    <property type="entry name" value="O-GlcNAcase_cat"/>
</dbReference>
<evidence type="ECO:0000259" key="4">
    <source>
        <dbReference type="PROSITE" id="PS50022"/>
    </source>
</evidence>
<keyword evidence="1 3" id="KW-0378">Hydrolase</keyword>
<dbReference type="Pfam" id="PF00754">
    <property type="entry name" value="F5_F8_type_C"/>
    <property type="match status" value="1"/>
</dbReference>
<evidence type="ECO:0000259" key="5">
    <source>
        <dbReference type="PROSITE" id="PS52009"/>
    </source>
</evidence>
<dbReference type="AlphaFoldDB" id="A0A6G1X8J0"/>
<accession>A0A6G1X8J0</accession>
<dbReference type="GO" id="GO:0005975">
    <property type="term" value="P:carbohydrate metabolic process"/>
    <property type="evidence" value="ECO:0007669"/>
    <property type="project" value="UniProtKB-ARBA"/>
</dbReference>
<feature type="domain" description="GH84" evidence="5">
    <location>
        <begin position="193"/>
        <end position="474"/>
    </location>
</feature>
<evidence type="ECO:0000256" key="1">
    <source>
        <dbReference type="ARBA" id="ARBA00022801"/>
    </source>
</evidence>
<dbReference type="SUPFAM" id="SSF55545">
    <property type="entry name" value="beta-N-acetylhexosaminidase-like domain"/>
    <property type="match status" value="1"/>
</dbReference>
<protein>
    <submittedName>
        <fullName evidence="6">Beta-N-acetylhexosaminidase</fullName>
    </submittedName>
</protein>
<dbReference type="RefSeq" id="WP_153729209.1">
    <property type="nucleotide sequence ID" value="NZ_WJNH01000008.1"/>
</dbReference>
<dbReference type="InterPro" id="IPR015882">
    <property type="entry name" value="HEX_bac_N"/>
</dbReference>
<keyword evidence="7" id="KW-1185">Reference proteome</keyword>
<organism evidence="6 7">
    <name type="scientific">Salinibacillus xinjiangensis</name>
    <dbReference type="NCBI Taxonomy" id="1229268"/>
    <lineage>
        <taxon>Bacteria</taxon>
        <taxon>Bacillati</taxon>
        <taxon>Bacillota</taxon>
        <taxon>Bacilli</taxon>
        <taxon>Bacillales</taxon>
        <taxon>Bacillaceae</taxon>
        <taxon>Salinibacillus</taxon>
    </lineage>
</organism>
<dbReference type="OrthoDB" id="9760892at2"/>
<dbReference type="GO" id="GO:0015929">
    <property type="term" value="F:hexosaminidase activity"/>
    <property type="evidence" value="ECO:0007669"/>
    <property type="project" value="UniProtKB-ARBA"/>
</dbReference>
<dbReference type="Pfam" id="PF02838">
    <property type="entry name" value="Glyco_hydro_20b"/>
    <property type="match status" value="1"/>
</dbReference>
<dbReference type="Gene3D" id="1.20.58.460">
    <property type="entry name" value="Hyaluronidase post-catalytic domain-like"/>
    <property type="match status" value="1"/>
</dbReference>
<dbReference type="Gene3D" id="2.60.120.260">
    <property type="entry name" value="Galactose-binding domain-like"/>
    <property type="match status" value="1"/>
</dbReference>
<feature type="domain" description="F5/8 type C" evidence="4">
    <location>
        <begin position="627"/>
        <end position="766"/>
    </location>
</feature>
<dbReference type="SUPFAM" id="SSF49785">
    <property type="entry name" value="Galactose-binding domain-like"/>
    <property type="match status" value="1"/>
</dbReference>
<evidence type="ECO:0000313" key="6">
    <source>
        <dbReference type="EMBL" id="MRG87321.1"/>
    </source>
</evidence>
<dbReference type="SUPFAM" id="SSF140657">
    <property type="entry name" value="Hyaluronidase post-catalytic domain-like"/>
    <property type="match status" value="1"/>
</dbReference>
<dbReference type="InterPro" id="IPR017853">
    <property type="entry name" value="GH"/>
</dbReference>
<dbReference type="PANTHER" id="PTHR13170:SF16">
    <property type="entry name" value="PROTEIN O-GLCNACASE"/>
    <property type="match status" value="1"/>
</dbReference>
<evidence type="ECO:0000256" key="3">
    <source>
        <dbReference type="PROSITE-ProRule" id="PRU01353"/>
    </source>
</evidence>
<dbReference type="PROSITE" id="PS52009">
    <property type="entry name" value="GH84"/>
    <property type="match status" value="1"/>
</dbReference>
<dbReference type="Gene3D" id="3.30.379.10">
    <property type="entry name" value="Chitobiase/beta-hexosaminidase domain 2-like"/>
    <property type="match status" value="1"/>
</dbReference>
<dbReference type="InterPro" id="IPR029018">
    <property type="entry name" value="Hex-like_dom2"/>
</dbReference>
<dbReference type="InterPro" id="IPR008979">
    <property type="entry name" value="Galactose-bd-like_sf"/>
</dbReference>